<feature type="transmembrane region" description="Helical" evidence="1">
    <location>
        <begin position="148"/>
        <end position="173"/>
    </location>
</feature>
<dbReference type="Pfam" id="PF17328">
    <property type="entry name" value="DUF5366"/>
    <property type="match status" value="1"/>
</dbReference>
<comment type="caution">
    <text evidence="2">The sequence shown here is derived from an EMBL/GenBank/DDBJ whole genome shotgun (WGS) entry which is preliminary data.</text>
</comment>
<proteinExistence type="predicted"/>
<name>A0A5D4QWI8_9BACI</name>
<evidence type="ECO:0008006" key="4">
    <source>
        <dbReference type="Google" id="ProtNLM"/>
    </source>
</evidence>
<dbReference type="InterPro" id="IPR035289">
    <property type="entry name" value="DUF5366"/>
</dbReference>
<reference evidence="2 3" key="1">
    <citation type="submission" date="2019-08" db="EMBL/GenBank/DDBJ databases">
        <title>Bacillus genomes from the desert of Cuatro Cienegas, Coahuila.</title>
        <authorList>
            <person name="Olmedo-Alvarez G."/>
        </authorList>
    </citation>
    <scope>NUCLEOTIDE SEQUENCE [LARGE SCALE GENOMIC DNA]</scope>
    <source>
        <strain evidence="2 3">CH446_14T</strain>
    </source>
</reference>
<evidence type="ECO:0000313" key="2">
    <source>
        <dbReference type="EMBL" id="TYS42281.1"/>
    </source>
</evidence>
<feature type="transmembrane region" description="Helical" evidence="1">
    <location>
        <begin position="50"/>
        <end position="71"/>
    </location>
</feature>
<organism evidence="2 3">
    <name type="scientific">Bacillus infantis</name>
    <dbReference type="NCBI Taxonomy" id="324767"/>
    <lineage>
        <taxon>Bacteria</taxon>
        <taxon>Bacillati</taxon>
        <taxon>Bacillota</taxon>
        <taxon>Bacilli</taxon>
        <taxon>Bacillales</taxon>
        <taxon>Bacillaceae</taxon>
        <taxon>Bacillus</taxon>
    </lineage>
</organism>
<dbReference type="Proteomes" id="UP000322139">
    <property type="component" value="Unassembled WGS sequence"/>
</dbReference>
<protein>
    <recommendedName>
        <fullName evidence="4">YufK family protein</fullName>
    </recommendedName>
</protein>
<dbReference type="AlphaFoldDB" id="A0A5D4QWI8"/>
<dbReference type="RefSeq" id="WP_148976895.1">
    <property type="nucleotide sequence ID" value="NZ_JBNIKT010000027.1"/>
</dbReference>
<evidence type="ECO:0000313" key="3">
    <source>
        <dbReference type="Proteomes" id="UP000322139"/>
    </source>
</evidence>
<sequence length="185" mass="20288">MKNKYLTSYFPLMAILLFSLSFSAIAEKELLGWLLGIGVYEGMKEFFPEAGIKLALLIICMACCFMIFAALKLIADTINGLSLLFFSRDESGEAIAKSRSGSVIYLAGGALSLFSFFSFYAMLGIFLAATVIYFIYFVYISGNSISPAGLIGIIFFQVISWASLLSILLFITLKLYNSVMASLPV</sequence>
<keyword evidence="1" id="KW-1133">Transmembrane helix</keyword>
<accession>A0A5D4QWI8</accession>
<gene>
    <name evidence="2" type="ORF">FZD51_23175</name>
</gene>
<keyword evidence="1" id="KW-0812">Transmembrane</keyword>
<evidence type="ECO:0000256" key="1">
    <source>
        <dbReference type="SAM" id="Phobius"/>
    </source>
</evidence>
<keyword evidence="1" id="KW-0472">Membrane</keyword>
<feature type="transmembrane region" description="Helical" evidence="1">
    <location>
        <begin position="103"/>
        <end position="136"/>
    </location>
</feature>
<dbReference type="EMBL" id="VTER01000016">
    <property type="protein sequence ID" value="TYS42281.1"/>
    <property type="molecule type" value="Genomic_DNA"/>
</dbReference>